<dbReference type="AlphaFoldDB" id="A0A219B3D9"/>
<evidence type="ECO:0000313" key="1">
    <source>
        <dbReference type="EMBL" id="OWV32902.1"/>
    </source>
</evidence>
<organism evidence="1 2">
    <name type="scientific">Pacificimonas flava</name>
    <dbReference type="NCBI Taxonomy" id="1234595"/>
    <lineage>
        <taxon>Bacteria</taxon>
        <taxon>Pseudomonadati</taxon>
        <taxon>Pseudomonadota</taxon>
        <taxon>Alphaproteobacteria</taxon>
        <taxon>Sphingomonadales</taxon>
        <taxon>Sphingosinicellaceae</taxon>
        <taxon>Pacificimonas</taxon>
    </lineage>
</organism>
<comment type="caution">
    <text evidence="1">The sequence shown here is derived from an EMBL/GenBank/DDBJ whole genome shotgun (WGS) entry which is preliminary data.</text>
</comment>
<proteinExistence type="predicted"/>
<reference evidence="2" key="1">
    <citation type="submission" date="2017-05" db="EMBL/GenBank/DDBJ databases">
        <authorList>
            <person name="Lin X."/>
        </authorList>
    </citation>
    <scope>NUCLEOTIDE SEQUENCE [LARGE SCALE GENOMIC DNA]</scope>
    <source>
        <strain evidence="2">JLT2012</strain>
    </source>
</reference>
<name>A0A219B3D9_9SPHN</name>
<protein>
    <submittedName>
        <fullName evidence="1">Uncharacterized protein</fullName>
    </submittedName>
</protein>
<evidence type="ECO:0000313" key="2">
    <source>
        <dbReference type="Proteomes" id="UP000198462"/>
    </source>
</evidence>
<dbReference type="RefSeq" id="WP_088711691.1">
    <property type="nucleotide sequence ID" value="NZ_NFZT01000001.1"/>
</dbReference>
<accession>A0A219B3D9</accession>
<sequence length="64" mass="6800">MADAESPEAVALELVKMIANAEGKMLSGPNANVGKAWVLRTYASAIRTVRQPNLVGDYVEGLPD</sequence>
<dbReference type="Proteomes" id="UP000198462">
    <property type="component" value="Unassembled WGS sequence"/>
</dbReference>
<dbReference type="EMBL" id="NFZT01000001">
    <property type="protein sequence ID" value="OWV32902.1"/>
    <property type="molecule type" value="Genomic_DNA"/>
</dbReference>
<gene>
    <name evidence="1" type="ORF">B5C34_05170</name>
</gene>
<keyword evidence="2" id="KW-1185">Reference proteome</keyword>